<proteinExistence type="predicted"/>
<evidence type="ECO:0000313" key="3">
    <source>
        <dbReference type="Proteomes" id="UP000807469"/>
    </source>
</evidence>
<name>A0A9P5YQY6_9AGAR</name>
<feature type="region of interest" description="Disordered" evidence="1">
    <location>
        <begin position="215"/>
        <end position="321"/>
    </location>
</feature>
<dbReference type="OrthoDB" id="3270344at2759"/>
<keyword evidence="3" id="KW-1185">Reference proteome</keyword>
<organism evidence="2 3">
    <name type="scientific">Pholiota conissans</name>
    <dbReference type="NCBI Taxonomy" id="109636"/>
    <lineage>
        <taxon>Eukaryota</taxon>
        <taxon>Fungi</taxon>
        <taxon>Dikarya</taxon>
        <taxon>Basidiomycota</taxon>
        <taxon>Agaricomycotina</taxon>
        <taxon>Agaricomycetes</taxon>
        <taxon>Agaricomycetidae</taxon>
        <taxon>Agaricales</taxon>
        <taxon>Agaricineae</taxon>
        <taxon>Strophariaceae</taxon>
        <taxon>Pholiota</taxon>
    </lineage>
</organism>
<comment type="caution">
    <text evidence="2">The sequence shown here is derived from an EMBL/GenBank/DDBJ whole genome shotgun (WGS) entry which is preliminary data.</text>
</comment>
<sequence>MFLRRRAYPRTQDHAKQFSPFVVPTTSLPRPTRSIISASPIVLCAILIYSVPSPLSPYVLPNVASGVYPRPAPFLHPSFSFAGPSNSTRTEQLSVKCLSSLHPSSSTASTGGAHAPKRRQAKRTEEEPIEYLRADLYVGKLDAFGVLCASCDKWIRLRPNTTPKISTPSERNSIFTKDPDVRKFDPERLLCNLCDRWLSLPPDDHLGAVQRLISHRTSERRNAKAAEIASTKATSSSQQHPSNSNPHRRFVHHSDHSTHPSHLSSHSSLGRGYPSTYPHRQQQQRAHQGLVLSPHRAAHHGDEDAPMSDGELDYPNASASG</sequence>
<gene>
    <name evidence="2" type="ORF">BDN70DRAFT_937402</name>
</gene>
<evidence type="ECO:0000313" key="2">
    <source>
        <dbReference type="EMBL" id="KAF9473501.1"/>
    </source>
</evidence>
<reference evidence="2" key="1">
    <citation type="submission" date="2020-11" db="EMBL/GenBank/DDBJ databases">
        <authorList>
            <consortium name="DOE Joint Genome Institute"/>
            <person name="Ahrendt S."/>
            <person name="Riley R."/>
            <person name="Andreopoulos W."/>
            <person name="Labutti K."/>
            <person name="Pangilinan J."/>
            <person name="Ruiz-Duenas F.J."/>
            <person name="Barrasa J.M."/>
            <person name="Sanchez-Garcia M."/>
            <person name="Camarero S."/>
            <person name="Miyauchi S."/>
            <person name="Serrano A."/>
            <person name="Linde D."/>
            <person name="Babiker R."/>
            <person name="Drula E."/>
            <person name="Ayuso-Fernandez I."/>
            <person name="Pacheco R."/>
            <person name="Padilla G."/>
            <person name="Ferreira P."/>
            <person name="Barriuso J."/>
            <person name="Kellner H."/>
            <person name="Castanera R."/>
            <person name="Alfaro M."/>
            <person name="Ramirez L."/>
            <person name="Pisabarro A.G."/>
            <person name="Kuo A."/>
            <person name="Tritt A."/>
            <person name="Lipzen A."/>
            <person name="He G."/>
            <person name="Yan M."/>
            <person name="Ng V."/>
            <person name="Cullen D."/>
            <person name="Martin F."/>
            <person name="Rosso M.-N."/>
            <person name="Henrissat B."/>
            <person name="Hibbett D."/>
            <person name="Martinez A.T."/>
            <person name="Grigoriev I.V."/>
        </authorList>
    </citation>
    <scope>NUCLEOTIDE SEQUENCE</scope>
    <source>
        <strain evidence="2">CIRM-BRFM 674</strain>
    </source>
</reference>
<dbReference type="EMBL" id="MU155438">
    <property type="protein sequence ID" value="KAF9473501.1"/>
    <property type="molecule type" value="Genomic_DNA"/>
</dbReference>
<protein>
    <submittedName>
        <fullName evidence="2">Uncharacterized protein</fullName>
    </submittedName>
</protein>
<feature type="region of interest" description="Disordered" evidence="1">
    <location>
        <begin position="101"/>
        <end position="125"/>
    </location>
</feature>
<feature type="compositionally biased region" description="Low complexity" evidence="1">
    <location>
        <begin position="235"/>
        <end position="245"/>
    </location>
</feature>
<dbReference type="Proteomes" id="UP000807469">
    <property type="component" value="Unassembled WGS sequence"/>
</dbReference>
<feature type="compositionally biased region" description="Low complexity" evidence="1">
    <location>
        <begin position="101"/>
        <end position="114"/>
    </location>
</feature>
<evidence type="ECO:0000256" key="1">
    <source>
        <dbReference type="SAM" id="MobiDB-lite"/>
    </source>
</evidence>
<dbReference type="AlphaFoldDB" id="A0A9P5YQY6"/>
<accession>A0A9P5YQY6</accession>